<sequence length="397" mass="43716">METGDEEDEWQREEELANMAARTHIHREQTSASPTGVEVSVVRGSLTPPMTSSRPSLLNSNTPLQGSYSLTAQTSITGESSTQTSSSGSATPWFISNPRKRTLQDRTQFSDGDLIQLKRYWDRGMTSLGSVCREKITAAANQLNVDTEIVKTWISNRRRKYRLMGIEIPPPKGGPAVFTSSPGNESPVALSPDEERLRTPELGDDLNDGGSVCLSEDGTIDSQHRDGEDGIDEPAAPPLANNVKIEVIDEDEEEDDYELVASDLEQMQGLLEFKHEEVQFLENELENQKVKYQELVSFTKSLLSAVRNNDLERQQELMASLPQPSDQDWDMTVERGSQPAASADESSNHDDSQASGVETPSVPTYEDVPPVTVNEDDTTTEVSEPSASEEQLPEAVS</sequence>
<evidence type="ECO:0000313" key="2">
    <source>
        <dbReference type="Proteomes" id="UP000793456"/>
    </source>
</evidence>
<reference evidence="1" key="1">
    <citation type="submission" date="2018-11" db="EMBL/GenBank/DDBJ databases">
        <title>The sequence and de novo assembly of Larimichthys crocea genome using PacBio and Hi-C technologies.</title>
        <authorList>
            <person name="Xu P."/>
            <person name="Chen B."/>
            <person name="Zhou Z."/>
            <person name="Ke Q."/>
            <person name="Wu Y."/>
            <person name="Bai H."/>
            <person name="Pu F."/>
        </authorList>
    </citation>
    <scope>NUCLEOTIDE SEQUENCE</scope>
    <source>
        <tissue evidence="1">Muscle</tissue>
    </source>
</reference>
<protein>
    <submittedName>
        <fullName evidence="1">Uncharacterized protein</fullName>
    </submittedName>
</protein>
<dbReference type="EMBL" id="CM011680">
    <property type="protein sequence ID" value="TMS17854.1"/>
    <property type="molecule type" value="Genomic_DNA"/>
</dbReference>
<name>A0ACD3RGQ1_LARCR</name>
<evidence type="ECO:0000313" key="1">
    <source>
        <dbReference type="EMBL" id="TMS17854.1"/>
    </source>
</evidence>
<dbReference type="Proteomes" id="UP000793456">
    <property type="component" value="Chromosome VII"/>
</dbReference>
<proteinExistence type="predicted"/>
<organism evidence="1 2">
    <name type="scientific">Larimichthys crocea</name>
    <name type="common">Large yellow croaker</name>
    <name type="synonym">Pseudosciaena crocea</name>
    <dbReference type="NCBI Taxonomy" id="215358"/>
    <lineage>
        <taxon>Eukaryota</taxon>
        <taxon>Metazoa</taxon>
        <taxon>Chordata</taxon>
        <taxon>Craniata</taxon>
        <taxon>Vertebrata</taxon>
        <taxon>Euteleostomi</taxon>
        <taxon>Actinopterygii</taxon>
        <taxon>Neopterygii</taxon>
        <taxon>Teleostei</taxon>
        <taxon>Neoteleostei</taxon>
        <taxon>Acanthomorphata</taxon>
        <taxon>Eupercaria</taxon>
        <taxon>Sciaenidae</taxon>
        <taxon>Larimichthys</taxon>
    </lineage>
</organism>
<accession>A0ACD3RGQ1</accession>
<keyword evidence="2" id="KW-1185">Reference proteome</keyword>
<gene>
    <name evidence="1" type="ORF">E3U43_001923</name>
</gene>
<comment type="caution">
    <text evidence="1">The sequence shown here is derived from an EMBL/GenBank/DDBJ whole genome shotgun (WGS) entry which is preliminary data.</text>
</comment>